<evidence type="ECO:0000259" key="1">
    <source>
        <dbReference type="PROSITE" id="PS50879"/>
    </source>
</evidence>
<sequence length="783" mass="89401">MKPPQTIRDVQRLNGKIAALSRFVSKSAEKCLPFFKILRDPKGFSWSDDCQAAFDKLKEYLASPPLISKPKDGEDLYLYLAATSGAVSAVLVREEEKVQRPVYYVSKALNDAEGRYPEVEKFAYALIISARKLRPYFQAHTIKVLTDKPLKQVLAKPDTSGRLIKWSVELGEYDVKFESRPAIKSQVLTNFFGDNTPTECMEENPSESEKGIWKLSVDGSSCFTGSGAGLVLTSPYGWTLEYALRFKFKATNNEAEWEALIAGLTIAKHLEVQRIEASSDSQLVVGLENGEYESREELMTKYLAHFQGMKSAFEVLRIVKVPRAENIRADQLSKLATAEELEKNQTVLVDYLERPKISQAEVMDIDDLQEPNWMTPFVIWLRDGILPEDPMEARKLVYRANRFQFRDGVLYKRSFSFPWLRCLNPSEADYALREVHEGICGNHTGGRTFSHKLLRQGYYWPTMHQDAINLVRKCDKCQRNANISRSPSQPLTSITAPWPFAQWGMDFVGPLPMATGQRKFLIVAVDYFTKWVEAELLATITEKNTESFVWKSIICRFGVPRTTITDNGKQFDCQAFRDFCREWRIEHRLALVAYPQSNGQAEVINREIISGLKKLLEDSKGRWTEELASVLWAYRTTPRTTTGESPYSLCFGTEVVIPVEVGVQSPRVVHFTEDNNEEGPRSILDLVEELRDKAVIRVAAYQERVSRYYNKRVSPRPLRQGDLVLRNSAVADPTGTRGKLAPAWEGPYKIKRVLRRGTFKLETLGGREIARAWNAEHLRKYYQ</sequence>
<keyword evidence="4" id="KW-1185">Reference proteome</keyword>
<dbReference type="Pfam" id="PF17921">
    <property type="entry name" value="Integrase_H2C2"/>
    <property type="match status" value="1"/>
</dbReference>
<dbReference type="InterPro" id="IPR012337">
    <property type="entry name" value="RNaseH-like_sf"/>
</dbReference>
<dbReference type="CDD" id="cd09279">
    <property type="entry name" value="RNase_HI_like"/>
    <property type="match status" value="1"/>
</dbReference>
<reference evidence="4" key="1">
    <citation type="submission" date="2016-04" db="EMBL/GenBank/DDBJ databases">
        <title>Cephalotus genome sequencing.</title>
        <authorList>
            <person name="Fukushima K."/>
            <person name="Hasebe M."/>
            <person name="Fang X."/>
        </authorList>
    </citation>
    <scope>NUCLEOTIDE SEQUENCE [LARGE SCALE GENOMIC DNA]</scope>
    <source>
        <strain evidence="4">cv. St1</strain>
    </source>
</reference>
<dbReference type="SUPFAM" id="SSF56672">
    <property type="entry name" value="DNA/RNA polymerases"/>
    <property type="match status" value="1"/>
</dbReference>
<dbReference type="InterPro" id="IPR001584">
    <property type="entry name" value="Integrase_cat-core"/>
</dbReference>
<dbReference type="PROSITE" id="PS50879">
    <property type="entry name" value="RNASE_H_1"/>
    <property type="match status" value="1"/>
</dbReference>
<protein>
    <submittedName>
        <fullName evidence="3">Rve domain-containing protein/RVT_3 domain-containing protein</fullName>
    </submittedName>
</protein>
<dbReference type="PANTHER" id="PTHR48475:SF2">
    <property type="entry name" value="RIBONUCLEASE H"/>
    <property type="match status" value="1"/>
</dbReference>
<evidence type="ECO:0000313" key="3">
    <source>
        <dbReference type="EMBL" id="GAV56657.1"/>
    </source>
</evidence>
<dbReference type="GO" id="GO:0004523">
    <property type="term" value="F:RNA-DNA hybrid ribonuclease activity"/>
    <property type="evidence" value="ECO:0007669"/>
    <property type="project" value="InterPro"/>
</dbReference>
<accession>A0A1Q3ALM9</accession>
<dbReference type="SUPFAM" id="SSF53098">
    <property type="entry name" value="Ribonuclease H-like"/>
    <property type="match status" value="2"/>
</dbReference>
<dbReference type="InParanoid" id="A0A1Q3ALM9"/>
<organism evidence="3 4">
    <name type="scientific">Cephalotus follicularis</name>
    <name type="common">Albany pitcher plant</name>
    <dbReference type="NCBI Taxonomy" id="3775"/>
    <lineage>
        <taxon>Eukaryota</taxon>
        <taxon>Viridiplantae</taxon>
        <taxon>Streptophyta</taxon>
        <taxon>Embryophyta</taxon>
        <taxon>Tracheophyta</taxon>
        <taxon>Spermatophyta</taxon>
        <taxon>Magnoliopsida</taxon>
        <taxon>eudicotyledons</taxon>
        <taxon>Gunneridae</taxon>
        <taxon>Pentapetalae</taxon>
        <taxon>rosids</taxon>
        <taxon>fabids</taxon>
        <taxon>Oxalidales</taxon>
        <taxon>Cephalotaceae</taxon>
        <taxon>Cephalotus</taxon>
    </lineage>
</organism>
<evidence type="ECO:0000313" key="4">
    <source>
        <dbReference type="Proteomes" id="UP000187406"/>
    </source>
</evidence>
<dbReference type="Pfam" id="PF17919">
    <property type="entry name" value="RT_RNaseH_2"/>
    <property type="match status" value="1"/>
</dbReference>
<comment type="caution">
    <text evidence="3">The sequence shown here is derived from an EMBL/GenBank/DDBJ whole genome shotgun (WGS) entry which is preliminary data.</text>
</comment>
<dbReference type="Gene3D" id="3.30.420.10">
    <property type="entry name" value="Ribonuclease H-like superfamily/Ribonuclease H"/>
    <property type="match status" value="2"/>
</dbReference>
<dbReference type="Pfam" id="PF00665">
    <property type="entry name" value="rve"/>
    <property type="match status" value="1"/>
</dbReference>
<dbReference type="Pfam" id="PF13456">
    <property type="entry name" value="RVT_3"/>
    <property type="match status" value="1"/>
</dbReference>
<feature type="domain" description="Integrase catalytic" evidence="2">
    <location>
        <begin position="493"/>
        <end position="654"/>
    </location>
</feature>
<dbReference type="Gene3D" id="3.10.20.370">
    <property type="match status" value="1"/>
</dbReference>
<gene>
    <name evidence="3" type="ORF">CFOL_v3_00199</name>
</gene>
<feature type="domain" description="RNase H type-1" evidence="1">
    <location>
        <begin position="209"/>
        <end position="338"/>
    </location>
</feature>
<dbReference type="Gene3D" id="1.10.340.70">
    <property type="match status" value="1"/>
</dbReference>
<dbReference type="EMBL" id="BDDD01000004">
    <property type="protein sequence ID" value="GAV56657.1"/>
    <property type="molecule type" value="Genomic_DNA"/>
</dbReference>
<dbReference type="GO" id="GO:0015074">
    <property type="term" value="P:DNA integration"/>
    <property type="evidence" value="ECO:0007669"/>
    <property type="project" value="InterPro"/>
</dbReference>
<dbReference type="InterPro" id="IPR036397">
    <property type="entry name" value="RNaseH_sf"/>
</dbReference>
<dbReference type="InterPro" id="IPR041577">
    <property type="entry name" value="RT_RNaseH_2"/>
</dbReference>
<dbReference type="GO" id="GO:0003676">
    <property type="term" value="F:nucleic acid binding"/>
    <property type="evidence" value="ECO:0007669"/>
    <property type="project" value="InterPro"/>
</dbReference>
<dbReference type="Gene3D" id="3.30.70.270">
    <property type="match status" value="1"/>
</dbReference>
<dbReference type="AlphaFoldDB" id="A0A1Q3ALM9"/>
<dbReference type="OrthoDB" id="101614at2759"/>
<dbReference type="InterPro" id="IPR043502">
    <property type="entry name" value="DNA/RNA_pol_sf"/>
</dbReference>
<dbReference type="PROSITE" id="PS50994">
    <property type="entry name" value="INTEGRASE"/>
    <property type="match status" value="1"/>
</dbReference>
<dbReference type="InterPro" id="IPR041588">
    <property type="entry name" value="Integrase_H2C2"/>
</dbReference>
<name>A0A1Q3ALM9_CEPFO</name>
<dbReference type="InterPro" id="IPR002156">
    <property type="entry name" value="RNaseH_domain"/>
</dbReference>
<dbReference type="Proteomes" id="UP000187406">
    <property type="component" value="Unassembled WGS sequence"/>
</dbReference>
<evidence type="ECO:0000259" key="2">
    <source>
        <dbReference type="PROSITE" id="PS50994"/>
    </source>
</evidence>
<proteinExistence type="predicted"/>
<dbReference type="InterPro" id="IPR043128">
    <property type="entry name" value="Rev_trsase/Diguanyl_cyclase"/>
</dbReference>
<dbReference type="PANTHER" id="PTHR48475">
    <property type="entry name" value="RIBONUCLEASE H"/>
    <property type="match status" value="1"/>
</dbReference>